<accession>A0A2G6E0G4</accession>
<dbReference type="AlphaFoldDB" id="A0A2G6E0G4"/>
<organism evidence="1 2">
    <name type="scientific">candidate division KSB3 bacterium</name>
    <dbReference type="NCBI Taxonomy" id="2044937"/>
    <lineage>
        <taxon>Bacteria</taxon>
        <taxon>candidate division KSB3</taxon>
    </lineage>
</organism>
<dbReference type="Gene3D" id="2.130.10.10">
    <property type="entry name" value="YVTN repeat-like/Quinoprotein amine dehydrogenase"/>
    <property type="match status" value="1"/>
</dbReference>
<dbReference type="InterPro" id="IPR051200">
    <property type="entry name" value="Host-pathogen_enzymatic-act"/>
</dbReference>
<dbReference type="InterPro" id="IPR011044">
    <property type="entry name" value="Quino_amine_DH_bsu"/>
</dbReference>
<dbReference type="PANTHER" id="PTHR47197">
    <property type="entry name" value="PROTEIN NIRF"/>
    <property type="match status" value="1"/>
</dbReference>
<comment type="caution">
    <text evidence="1">The sequence shown here is derived from an EMBL/GenBank/DDBJ whole genome shotgun (WGS) entry which is preliminary data.</text>
</comment>
<reference evidence="1 2" key="1">
    <citation type="submission" date="2017-10" db="EMBL/GenBank/DDBJ databases">
        <title>Novel microbial diversity and functional potential in the marine mammal oral microbiome.</title>
        <authorList>
            <person name="Dudek N.K."/>
            <person name="Sun C.L."/>
            <person name="Burstein D."/>
            <person name="Kantor R.S."/>
            <person name="Aliaga Goltsman D.S."/>
            <person name="Bik E.M."/>
            <person name="Thomas B.C."/>
            <person name="Banfield J.F."/>
            <person name="Relman D.A."/>
        </authorList>
    </citation>
    <scope>NUCLEOTIDE SEQUENCE [LARGE SCALE GENOMIC DNA]</scope>
    <source>
        <strain evidence="1">DOLZORAL124_49_17</strain>
    </source>
</reference>
<name>A0A2G6E0G4_9BACT</name>
<dbReference type="EMBL" id="PDPS01000077">
    <property type="protein sequence ID" value="PID55530.1"/>
    <property type="molecule type" value="Genomic_DNA"/>
</dbReference>
<dbReference type="InterPro" id="IPR015943">
    <property type="entry name" value="WD40/YVTN_repeat-like_dom_sf"/>
</dbReference>
<evidence type="ECO:0000313" key="1">
    <source>
        <dbReference type="EMBL" id="PID55530.1"/>
    </source>
</evidence>
<proteinExistence type="predicted"/>
<dbReference type="PANTHER" id="PTHR47197:SF3">
    <property type="entry name" value="DIHYDRO-HEME D1 DEHYDROGENASE"/>
    <property type="match status" value="1"/>
</dbReference>
<dbReference type="Pfam" id="PF08309">
    <property type="entry name" value="LVIVD"/>
    <property type="match status" value="2"/>
</dbReference>
<dbReference type="InterPro" id="IPR013211">
    <property type="entry name" value="LVIVD"/>
</dbReference>
<evidence type="ECO:0000313" key="2">
    <source>
        <dbReference type="Proteomes" id="UP000229740"/>
    </source>
</evidence>
<sequence length="341" mass="36406">MYKYSHKQNNTGYRNLFLHLSFIGLLFFSSLAQAISYRQAAETTHFQVPGEVHSITPLNGNIMLLASEGAGVMLADFGQADNPRIISTARFSTKAEAIAVSRSSQRIYVANGAGGLDILALSSNGELKLLGRLDTPSFAFDVAISPDSKVAYVADNTNGVVVVDVSHSAQPKVITTIPTQASAASVLLSKNGQTLYIAEQARGIHIVNVRTPFSPQSVASIRTRGHAQGMALSNDGKRLFSANNTGGLQIFDISQPRFPRMIGQAGTQNAFAVTLSEDNRTAFVSDLFNGVQTIDVSQPHRPVKLGNIKIHGTAEDIALLPGQRTALVAGGRSGISIINFR</sequence>
<gene>
    <name evidence="1" type="ORF">CSB45_15560</name>
</gene>
<protein>
    <submittedName>
        <fullName evidence="1">Uncharacterized protein</fullName>
    </submittedName>
</protein>
<dbReference type="Proteomes" id="UP000229740">
    <property type="component" value="Unassembled WGS sequence"/>
</dbReference>
<dbReference type="SUPFAM" id="SSF50969">
    <property type="entry name" value="YVTN repeat-like/Quinoprotein amine dehydrogenase"/>
    <property type="match status" value="1"/>
</dbReference>